<dbReference type="Gene3D" id="1.10.238.260">
    <property type="match status" value="1"/>
</dbReference>
<evidence type="ECO:0000256" key="2">
    <source>
        <dbReference type="ARBA" id="ARBA00022679"/>
    </source>
</evidence>
<dbReference type="RefSeq" id="WP_179980741.1">
    <property type="nucleotide sequence ID" value="NZ_LT608333.1"/>
</dbReference>
<dbReference type="PANTHER" id="PTHR42880">
    <property type="entry name" value="HOMOCITRATE SYNTHASE"/>
    <property type="match status" value="1"/>
</dbReference>
<dbReference type="PANTHER" id="PTHR42880:SF1">
    <property type="entry name" value="ISOPROPYLMALATE_HOMOCITRATE_CITRAMALATE SYNTHASE FAMILY PROTEIN"/>
    <property type="match status" value="1"/>
</dbReference>
<feature type="region of interest" description="Disordered" evidence="3">
    <location>
        <begin position="326"/>
        <end position="364"/>
    </location>
</feature>
<dbReference type="AlphaFoldDB" id="A0A212L7K2"/>
<evidence type="ECO:0000313" key="5">
    <source>
        <dbReference type="EMBL" id="SCM73553.1"/>
    </source>
</evidence>
<feature type="domain" description="2-isopropylmalate synthase/homocitrate synthase post-catalytic" evidence="4">
    <location>
        <begin position="227"/>
        <end position="306"/>
    </location>
</feature>
<evidence type="ECO:0000259" key="4">
    <source>
        <dbReference type="Pfam" id="PF22617"/>
    </source>
</evidence>
<evidence type="ECO:0000256" key="3">
    <source>
        <dbReference type="SAM" id="MobiDB-lite"/>
    </source>
</evidence>
<organism evidence="5">
    <name type="scientific">uncultured Desulfovibrio sp</name>
    <dbReference type="NCBI Taxonomy" id="167968"/>
    <lineage>
        <taxon>Bacteria</taxon>
        <taxon>Pseudomonadati</taxon>
        <taxon>Thermodesulfobacteriota</taxon>
        <taxon>Desulfovibrionia</taxon>
        <taxon>Desulfovibrionales</taxon>
        <taxon>Desulfovibrionaceae</taxon>
        <taxon>Desulfovibrio</taxon>
        <taxon>environmental samples</taxon>
    </lineage>
</organism>
<accession>A0A212L7K2</accession>
<gene>
    <name evidence="5" type="ORF">KL86DES1_21368</name>
</gene>
<dbReference type="EMBL" id="FMJC01000002">
    <property type="protein sequence ID" value="SCM73553.1"/>
    <property type="molecule type" value="Genomic_DNA"/>
</dbReference>
<dbReference type="Pfam" id="PF22617">
    <property type="entry name" value="HCS_D2"/>
    <property type="match status" value="1"/>
</dbReference>
<feature type="compositionally biased region" description="Low complexity" evidence="3">
    <location>
        <begin position="334"/>
        <end position="357"/>
    </location>
</feature>
<evidence type="ECO:0000256" key="1">
    <source>
        <dbReference type="ARBA" id="ARBA00006154"/>
    </source>
</evidence>
<name>A0A212L7K2_9BACT</name>
<dbReference type="InterPro" id="IPR054691">
    <property type="entry name" value="LeuA/HCS_post-cat"/>
</dbReference>
<keyword evidence="2" id="KW-0808">Transferase</keyword>
<comment type="similarity">
    <text evidence="1">Belongs to the alpha-IPM synthase/homocitrate synthase family.</text>
</comment>
<protein>
    <recommendedName>
        <fullName evidence="4">2-isopropylmalate synthase/homocitrate synthase post-catalytic domain-containing protein</fullName>
    </recommendedName>
</protein>
<proteinExistence type="inferred from homology"/>
<dbReference type="GO" id="GO:0016740">
    <property type="term" value="F:transferase activity"/>
    <property type="evidence" value="ECO:0007669"/>
    <property type="project" value="UniProtKB-KW"/>
</dbReference>
<reference evidence="5" key="1">
    <citation type="submission" date="2016-08" db="EMBL/GenBank/DDBJ databases">
        <authorList>
            <person name="Seilhamer J.J."/>
        </authorList>
    </citation>
    <scope>NUCLEOTIDE SEQUENCE</scope>
    <source>
        <strain evidence="5">86-1</strain>
    </source>
</reference>
<sequence length="364" mass="39108">MHTFQLLDTTLSLFSTAMRPGSYRRRPKFSREEFTPWAVKWLALLQDMGFFVEIPPDLPESIHAAAPNAPTVRQGTFYANQYEPLPDAEAGGEYITDTPGMDAGLPSDGQASWLRLRGCDHGLPYTECGFFDRLMPLRDVLEFCPGDQAGCATALAVLWLMRGGRRVAGSIGGSALHGPSSGPALEEVALCLENHEVQTGLRNLHRLPEAAALLHKAGFTVSSHKPVLGKQIFAVESGIHVDGIAKNPALYEAYAPESVGLERSIVVGKHSGRAALRLKAAQLGIDLPEAREGRLLAVVQKMAVRQQHSLSDRQFATLCESVNLPSGRKQRAVTTSTKSAATAKGATAAKGAKGATAQPEKRHG</sequence>